<dbReference type="Proteomes" id="UP000663852">
    <property type="component" value="Unassembled WGS sequence"/>
</dbReference>
<evidence type="ECO:0000313" key="7">
    <source>
        <dbReference type="Proteomes" id="UP000663852"/>
    </source>
</evidence>
<keyword evidence="3" id="KW-0653">Protein transport</keyword>
<sequence length="133" mass="15015">MENLPAIGDRNTQTIVCSFCDDIILRPQTATLTKNPTLLPQMRVDKNSSTDADTNRLSINGSDHPCDSLELFWLVSDMFTFENVGFSNTVNNQTKYLVCANCERGPIGFSPINPSTRQLEKEFYVATDRIKYK</sequence>
<evidence type="ECO:0000256" key="1">
    <source>
        <dbReference type="ARBA" id="ARBA00022448"/>
    </source>
</evidence>
<dbReference type="PROSITE" id="PS51796">
    <property type="entry name" value="MSS4"/>
    <property type="match status" value="1"/>
</dbReference>
<dbReference type="InterPro" id="IPR011323">
    <property type="entry name" value="Mss4/transl-control_tumour"/>
</dbReference>
<keyword evidence="2" id="KW-0344">Guanine-nucleotide releasing factor</keyword>
<accession>A0A814GPB2</accession>
<dbReference type="PANTHER" id="PTHR13276:SF0">
    <property type="entry name" value="GUANINE NUCLEOTIDE EXCHANGE FACTOR MSS4"/>
    <property type="match status" value="1"/>
</dbReference>
<dbReference type="GO" id="GO:0006892">
    <property type="term" value="P:post-Golgi vesicle-mediated transport"/>
    <property type="evidence" value="ECO:0007669"/>
    <property type="project" value="TreeGrafter"/>
</dbReference>
<organism evidence="4 7">
    <name type="scientific">Adineta ricciae</name>
    <name type="common">Rotifer</name>
    <dbReference type="NCBI Taxonomy" id="249248"/>
    <lineage>
        <taxon>Eukaryota</taxon>
        <taxon>Metazoa</taxon>
        <taxon>Spiralia</taxon>
        <taxon>Gnathifera</taxon>
        <taxon>Rotifera</taxon>
        <taxon>Eurotatoria</taxon>
        <taxon>Bdelloidea</taxon>
        <taxon>Adinetida</taxon>
        <taxon>Adinetidae</taxon>
        <taxon>Adineta</taxon>
    </lineage>
</organism>
<evidence type="ECO:0000313" key="6">
    <source>
        <dbReference type="Proteomes" id="UP000663828"/>
    </source>
</evidence>
<dbReference type="InterPro" id="IPR011057">
    <property type="entry name" value="Mss4-like_sf"/>
</dbReference>
<protein>
    <recommendedName>
        <fullName evidence="8">Guanine nucleotide exchange factor MSS4-like protein</fullName>
    </recommendedName>
</protein>
<evidence type="ECO:0008006" key="8">
    <source>
        <dbReference type="Google" id="ProtNLM"/>
    </source>
</evidence>
<proteinExistence type="predicted"/>
<name>A0A814GPB2_ADIRI</name>
<dbReference type="PANTHER" id="PTHR13276">
    <property type="entry name" value="GUANINE NUCLEOTIDE EXCHANGE FACTOR MSS4"/>
    <property type="match status" value="1"/>
</dbReference>
<gene>
    <name evidence="4" type="ORF">EDS130_LOCUS14787</name>
    <name evidence="5" type="ORF">XAT740_LOCUS21474</name>
</gene>
<dbReference type="Pfam" id="PF04421">
    <property type="entry name" value="Mss4"/>
    <property type="match status" value="1"/>
</dbReference>
<reference evidence="4" key="1">
    <citation type="submission" date="2021-02" db="EMBL/GenBank/DDBJ databases">
        <authorList>
            <person name="Nowell W R."/>
        </authorList>
    </citation>
    <scope>NUCLEOTIDE SEQUENCE</scope>
</reference>
<dbReference type="AlphaFoldDB" id="A0A814GPB2"/>
<dbReference type="EMBL" id="CAJNOR010001542">
    <property type="protein sequence ID" value="CAF1160882.1"/>
    <property type="molecule type" value="Genomic_DNA"/>
</dbReference>
<dbReference type="SUPFAM" id="SSF51316">
    <property type="entry name" value="Mss4-like"/>
    <property type="match status" value="1"/>
</dbReference>
<evidence type="ECO:0000313" key="5">
    <source>
        <dbReference type="EMBL" id="CAF1160882.1"/>
    </source>
</evidence>
<keyword evidence="1" id="KW-0813">Transport</keyword>
<dbReference type="Proteomes" id="UP000663828">
    <property type="component" value="Unassembled WGS sequence"/>
</dbReference>
<dbReference type="GO" id="GO:0008270">
    <property type="term" value="F:zinc ion binding"/>
    <property type="evidence" value="ECO:0007669"/>
    <property type="project" value="TreeGrafter"/>
</dbReference>
<dbReference type="GO" id="GO:0007264">
    <property type="term" value="P:small GTPase-mediated signal transduction"/>
    <property type="evidence" value="ECO:0007669"/>
    <property type="project" value="InterPro"/>
</dbReference>
<dbReference type="Gene3D" id="2.170.150.10">
    <property type="entry name" value="Metal Binding Protein, Guanine Nucleotide Exchange Factor, Chain A"/>
    <property type="match status" value="1"/>
</dbReference>
<evidence type="ECO:0000313" key="4">
    <source>
        <dbReference type="EMBL" id="CAF0999031.1"/>
    </source>
</evidence>
<dbReference type="FunFam" id="2.170.150.10:FF:000005">
    <property type="entry name" value="Guanine nucleotide exchange factor MSS4"/>
    <property type="match status" value="1"/>
</dbReference>
<dbReference type="GO" id="GO:0005085">
    <property type="term" value="F:guanyl-nucleotide exchange factor activity"/>
    <property type="evidence" value="ECO:0007669"/>
    <property type="project" value="UniProtKB-KW"/>
</dbReference>
<dbReference type="GO" id="GO:0005829">
    <property type="term" value="C:cytosol"/>
    <property type="evidence" value="ECO:0007669"/>
    <property type="project" value="TreeGrafter"/>
</dbReference>
<dbReference type="GO" id="GO:0016020">
    <property type="term" value="C:membrane"/>
    <property type="evidence" value="ECO:0007669"/>
    <property type="project" value="TreeGrafter"/>
</dbReference>
<dbReference type="GO" id="GO:0015031">
    <property type="term" value="P:protein transport"/>
    <property type="evidence" value="ECO:0007669"/>
    <property type="project" value="UniProtKB-KW"/>
</dbReference>
<dbReference type="EMBL" id="CAJNOJ010000061">
    <property type="protein sequence ID" value="CAF0999031.1"/>
    <property type="molecule type" value="Genomic_DNA"/>
</dbReference>
<dbReference type="OrthoDB" id="30840at2759"/>
<keyword evidence="6" id="KW-1185">Reference proteome</keyword>
<comment type="caution">
    <text evidence="4">The sequence shown here is derived from an EMBL/GenBank/DDBJ whole genome shotgun (WGS) entry which is preliminary data.</text>
</comment>
<dbReference type="InterPro" id="IPR007515">
    <property type="entry name" value="Mss4"/>
</dbReference>
<evidence type="ECO:0000256" key="2">
    <source>
        <dbReference type="ARBA" id="ARBA00022658"/>
    </source>
</evidence>
<evidence type="ECO:0000256" key="3">
    <source>
        <dbReference type="ARBA" id="ARBA00022927"/>
    </source>
</evidence>